<dbReference type="PROSITE" id="PS00138">
    <property type="entry name" value="SUBTILASE_SER"/>
    <property type="match status" value="1"/>
</dbReference>
<dbReference type="PROSITE" id="PS51892">
    <property type="entry name" value="SUBTILASE"/>
    <property type="match status" value="1"/>
</dbReference>
<dbReference type="Gene3D" id="2.60.40.2310">
    <property type="match status" value="1"/>
</dbReference>
<feature type="active site" description="Charge relay system" evidence="9 10">
    <location>
        <position position="225"/>
    </location>
</feature>
<dbReference type="Pfam" id="PF05922">
    <property type="entry name" value="Inhibitor_I9"/>
    <property type="match status" value="1"/>
</dbReference>
<dbReference type="CDD" id="cd04852">
    <property type="entry name" value="Peptidases_S8_3"/>
    <property type="match status" value="1"/>
</dbReference>
<keyword evidence="8" id="KW-0325">Glycoprotein</keyword>
<organism evidence="15 16">
    <name type="scientific">Papaver atlanticum</name>
    <dbReference type="NCBI Taxonomy" id="357466"/>
    <lineage>
        <taxon>Eukaryota</taxon>
        <taxon>Viridiplantae</taxon>
        <taxon>Streptophyta</taxon>
        <taxon>Embryophyta</taxon>
        <taxon>Tracheophyta</taxon>
        <taxon>Spermatophyta</taxon>
        <taxon>Magnoliopsida</taxon>
        <taxon>Ranunculales</taxon>
        <taxon>Papaveraceae</taxon>
        <taxon>Papaveroideae</taxon>
        <taxon>Papaver</taxon>
    </lineage>
</organism>
<gene>
    <name evidence="15" type="ORF">MKW98_004431</name>
</gene>
<dbReference type="GO" id="GO:0006508">
    <property type="term" value="P:proteolysis"/>
    <property type="evidence" value="ECO:0007669"/>
    <property type="project" value="UniProtKB-KW"/>
</dbReference>
<dbReference type="PRINTS" id="PR00723">
    <property type="entry name" value="SUBTILISIN"/>
</dbReference>
<feature type="domain" description="Inhibitor I9" evidence="13">
    <location>
        <begin position="36"/>
        <end position="121"/>
    </location>
</feature>
<feature type="active site" description="Charge relay system" evidence="9 10">
    <location>
        <position position="545"/>
    </location>
</feature>
<dbReference type="PANTHER" id="PTHR10795">
    <property type="entry name" value="PROPROTEIN CONVERTASE SUBTILISIN/KEXIN"/>
    <property type="match status" value="1"/>
</dbReference>
<keyword evidence="3" id="KW-0964">Secreted</keyword>
<dbReference type="SUPFAM" id="SSF52743">
    <property type="entry name" value="Subtilisin-like"/>
    <property type="match status" value="1"/>
</dbReference>
<feature type="region of interest" description="Disordered" evidence="11">
    <location>
        <begin position="478"/>
        <end position="499"/>
    </location>
</feature>
<keyword evidence="7 10" id="KW-0720">Serine protease</keyword>
<keyword evidence="4 10" id="KW-0645">Protease</keyword>
<proteinExistence type="inferred from homology"/>
<accession>A0AAD4XGR5</accession>
<dbReference type="GO" id="GO:0004252">
    <property type="term" value="F:serine-type endopeptidase activity"/>
    <property type="evidence" value="ECO:0007669"/>
    <property type="project" value="UniProtKB-UniRule"/>
</dbReference>
<comment type="caution">
    <text evidence="15">The sequence shown here is derived from an EMBL/GenBank/DDBJ whole genome shotgun (WGS) entry which is preliminary data.</text>
</comment>
<feature type="active site" description="Charge relay system" evidence="9 10">
    <location>
        <position position="154"/>
    </location>
</feature>
<sequence length="778" mass="84149">MAAAMAPSSSTSLCLIWFFFITILHLFTSMWAKYDTYIVHMDLSAMPKAFSDHHNWYASALSSVRHYPQISTTATTHSMDIIYTYSNVMHGFSASLSLSELESVRNLPGFVSSYRDLPVRVDTTRAPQFLNLNSNYGAWPTSNYGKDVIIGVVDTGVWPESKSYCDEGLGEIPSRWKGECMEGTEFNSSMCNKKLIGAKFFNKGLISSMPNITITMNSTRDSDGHGTHTSSTAAGSFVGGVSYFGYANGTAKGMAPMARVAMYKALWEEGAFSSDIIAAIDQAIADGVDVISLSLGIDGIPLYEDPVAIATFAAMEKGVFVATSAGNEGPWFGTLHNGIPWALTVSAGTIDRDFNGVVTLSNGVTIFGSSLYSLNSSLSKAPLMFMYTCNSTKDLKEVGYKIVVCVDTDDSVGGQVDNVNNGNVAGGLFISNSSLIDFFLESSFPAVFINPKDGQSILNYMKMSSDPRASLQFQKTRLGRRRNKPAPRVADYSSRGPSHSCPSVLKPDIMAPGTLVLAAWPKTTVALDTGSRLLYSDYNLLSGTSMSCPQMAGIGALLKGVHPEWSAAAIRSALMTTADTLDNSNSFIKDIGDNYQPASPLAMGSGHVNPNKAMDPGLIYDTSAEDYVNLLCSMNFTSKQIQTITRRSSASYNCSKNPSLDINYPSFIAFFNVNDSSSDTKMVKEFKRTVTNVGNGASTYIAKLTPMDGIQVTVTPETLVFKEKYEKQSFKVSLEGPKMMKQVVAHCSLSWVEVGGKYVVRSPIVATRLSSVPVVSKN</sequence>
<dbReference type="InterPro" id="IPR037045">
    <property type="entry name" value="S8pro/Inhibitor_I9_sf"/>
</dbReference>
<dbReference type="InterPro" id="IPR045051">
    <property type="entry name" value="SBT"/>
</dbReference>
<evidence type="ECO:0000256" key="7">
    <source>
        <dbReference type="ARBA" id="ARBA00022825"/>
    </source>
</evidence>
<evidence type="ECO:0000256" key="5">
    <source>
        <dbReference type="ARBA" id="ARBA00022729"/>
    </source>
</evidence>
<evidence type="ECO:0000256" key="8">
    <source>
        <dbReference type="ARBA" id="ARBA00023180"/>
    </source>
</evidence>
<dbReference type="Gene3D" id="3.30.70.80">
    <property type="entry name" value="Peptidase S8 propeptide/proteinase inhibitor I9"/>
    <property type="match status" value="1"/>
</dbReference>
<dbReference type="AlphaFoldDB" id="A0AAD4XGR5"/>
<dbReference type="InterPro" id="IPR000209">
    <property type="entry name" value="Peptidase_S8/S53_dom"/>
</dbReference>
<evidence type="ECO:0000256" key="11">
    <source>
        <dbReference type="SAM" id="MobiDB-lite"/>
    </source>
</evidence>
<keyword evidence="16" id="KW-1185">Reference proteome</keyword>
<feature type="domain" description="Subtilisin-like protease fibronectin type-III" evidence="14">
    <location>
        <begin position="661"/>
        <end position="765"/>
    </location>
</feature>
<evidence type="ECO:0000256" key="1">
    <source>
        <dbReference type="ARBA" id="ARBA00004613"/>
    </source>
</evidence>
<evidence type="ECO:0000256" key="4">
    <source>
        <dbReference type="ARBA" id="ARBA00022670"/>
    </source>
</evidence>
<dbReference type="Proteomes" id="UP001202328">
    <property type="component" value="Unassembled WGS sequence"/>
</dbReference>
<feature type="domain" description="Peptidase S8/S53" evidence="12">
    <location>
        <begin position="145"/>
        <end position="581"/>
    </location>
</feature>
<keyword evidence="6 10" id="KW-0378">Hydrolase</keyword>
<evidence type="ECO:0000259" key="14">
    <source>
        <dbReference type="Pfam" id="PF17766"/>
    </source>
</evidence>
<evidence type="ECO:0000256" key="10">
    <source>
        <dbReference type="PROSITE-ProRule" id="PRU01240"/>
    </source>
</evidence>
<dbReference type="Pfam" id="PF00082">
    <property type="entry name" value="Peptidase_S8"/>
    <property type="match status" value="1"/>
</dbReference>
<dbReference type="Gene3D" id="3.50.30.30">
    <property type="match status" value="1"/>
</dbReference>
<dbReference type="InterPro" id="IPR015500">
    <property type="entry name" value="Peptidase_S8_subtilisin-rel"/>
</dbReference>
<evidence type="ECO:0000259" key="13">
    <source>
        <dbReference type="Pfam" id="PF05922"/>
    </source>
</evidence>
<evidence type="ECO:0000313" key="15">
    <source>
        <dbReference type="EMBL" id="KAI3915990.1"/>
    </source>
</evidence>
<dbReference type="InterPro" id="IPR010259">
    <property type="entry name" value="S8pro/Inhibitor_I9"/>
</dbReference>
<dbReference type="InterPro" id="IPR036852">
    <property type="entry name" value="Peptidase_S8/S53_dom_sf"/>
</dbReference>
<dbReference type="EMBL" id="JAJJMB010009125">
    <property type="protein sequence ID" value="KAI3915990.1"/>
    <property type="molecule type" value="Genomic_DNA"/>
</dbReference>
<dbReference type="CDD" id="cd02120">
    <property type="entry name" value="PA_subtilisin_like"/>
    <property type="match status" value="1"/>
</dbReference>
<protein>
    <recommendedName>
        <fullName evidence="17">Subtilisin-like protease SBT1.9</fullName>
    </recommendedName>
</protein>
<evidence type="ECO:0000313" key="16">
    <source>
        <dbReference type="Proteomes" id="UP001202328"/>
    </source>
</evidence>
<dbReference type="Pfam" id="PF17766">
    <property type="entry name" value="fn3_6"/>
    <property type="match status" value="1"/>
</dbReference>
<keyword evidence="5" id="KW-0732">Signal</keyword>
<comment type="subcellular location">
    <subcellularLocation>
        <location evidence="1">Secreted</location>
    </subcellularLocation>
</comment>
<evidence type="ECO:0000256" key="2">
    <source>
        <dbReference type="ARBA" id="ARBA00011073"/>
    </source>
</evidence>
<dbReference type="InterPro" id="IPR034197">
    <property type="entry name" value="Peptidases_S8_3"/>
</dbReference>
<evidence type="ECO:0000256" key="3">
    <source>
        <dbReference type="ARBA" id="ARBA00022525"/>
    </source>
</evidence>
<evidence type="ECO:0000256" key="6">
    <source>
        <dbReference type="ARBA" id="ARBA00022801"/>
    </source>
</evidence>
<evidence type="ECO:0008006" key="17">
    <source>
        <dbReference type="Google" id="ProtNLM"/>
    </source>
</evidence>
<dbReference type="GO" id="GO:0005576">
    <property type="term" value="C:extracellular region"/>
    <property type="evidence" value="ECO:0007669"/>
    <property type="project" value="UniProtKB-SubCell"/>
</dbReference>
<dbReference type="FunFam" id="3.30.70.80:FF:000003">
    <property type="entry name" value="Subtilisin-like protease SBT1.9"/>
    <property type="match status" value="1"/>
</dbReference>
<comment type="similarity">
    <text evidence="2 10">Belongs to the peptidase S8 family.</text>
</comment>
<dbReference type="FunFam" id="3.40.50.200:FF:000006">
    <property type="entry name" value="Subtilisin-like protease SBT1.5"/>
    <property type="match status" value="1"/>
</dbReference>
<reference evidence="15" key="1">
    <citation type="submission" date="2022-04" db="EMBL/GenBank/DDBJ databases">
        <title>A functionally conserved STORR gene fusion in Papaver species that diverged 16.8 million years ago.</title>
        <authorList>
            <person name="Catania T."/>
        </authorList>
    </citation>
    <scope>NUCLEOTIDE SEQUENCE</scope>
    <source>
        <strain evidence="15">S-188037</strain>
    </source>
</reference>
<dbReference type="InterPro" id="IPR023828">
    <property type="entry name" value="Peptidase_S8_Ser-AS"/>
</dbReference>
<dbReference type="Gene3D" id="3.40.50.200">
    <property type="entry name" value="Peptidase S8/S53 domain"/>
    <property type="match status" value="1"/>
</dbReference>
<evidence type="ECO:0000256" key="9">
    <source>
        <dbReference type="PIRSR" id="PIRSR615500-1"/>
    </source>
</evidence>
<name>A0AAD4XGR5_9MAGN</name>
<dbReference type="InterPro" id="IPR041469">
    <property type="entry name" value="Subtilisin-like_FN3"/>
</dbReference>
<evidence type="ECO:0000259" key="12">
    <source>
        <dbReference type="Pfam" id="PF00082"/>
    </source>
</evidence>